<dbReference type="OrthoDB" id="2181430at2"/>
<dbReference type="InterPro" id="IPR039420">
    <property type="entry name" value="WalR-like"/>
</dbReference>
<evidence type="ECO:0000256" key="6">
    <source>
        <dbReference type="PROSITE-ProRule" id="PRU00169"/>
    </source>
</evidence>
<dbReference type="SMART" id="SM00448">
    <property type="entry name" value="REC"/>
    <property type="match status" value="1"/>
</dbReference>
<dbReference type="Proteomes" id="UP000283469">
    <property type="component" value="Unassembled WGS sequence"/>
</dbReference>
<feature type="domain" description="OmpR/PhoB-type" evidence="9">
    <location>
        <begin position="138"/>
        <end position="239"/>
    </location>
</feature>
<dbReference type="SUPFAM" id="SSF46894">
    <property type="entry name" value="C-terminal effector domain of the bipartite response regulators"/>
    <property type="match status" value="1"/>
</dbReference>
<protein>
    <submittedName>
        <fullName evidence="10">DNA-binding response regulator</fullName>
    </submittedName>
</protein>
<dbReference type="Gene3D" id="1.10.10.10">
    <property type="entry name" value="Winged helix-like DNA-binding domain superfamily/Winged helix DNA-binding domain"/>
    <property type="match status" value="1"/>
</dbReference>
<evidence type="ECO:0000313" key="11">
    <source>
        <dbReference type="Proteomes" id="UP000283469"/>
    </source>
</evidence>
<dbReference type="PROSITE" id="PS50110">
    <property type="entry name" value="RESPONSE_REGULATORY"/>
    <property type="match status" value="1"/>
</dbReference>
<evidence type="ECO:0000259" key="9">
    <source>
        <dbReference type="PROSITE" id="PS51755"/>
    </source>
</evidence>
<keyword evidence="5" id="KW-0804">Transcription</keyword>
<dbReference type="InterPro" id="IPR001867">
    <property type="entry name" value="OmpR/PhoB-type_DNA-bd"/>
</dbReference>
<dbReference type="PANTHER" id="PTHR48111:SF4">
    <property type="entry name" value="DNA-BINDING DUAL TRANSCRIPTIONAL REGULATOR OMPR"/>
    <property type="match status" value="1"/>
</dbReference>
<evidence type="ECO:0000256" key="4">
    <source>
        <dbReference type="ARBA" id="ARBA00023125"/>
    </source>
</evidence>
<comment type="caution">
    <text evidence="10">The sequence shown here is derived from an EMBL/GenBank/DDBJ whole genome shotgun (WGS) entry which is preliminary data.</text>
</comment>
<evidence type="ECO:0000256" key="7">
    <source>
        <dbReference type="PROSITE-ProRule" id="PRU01091"/>
    </source>
</evidence>
<evidence type="ECO:0000259" key="8">
    <source>
        <dbReference type="PROSITE" id="PS50110"/>
    </source>
</evidence>
<dbReference type="Pfam" id="PF00486">
    <property type="entry name" value="Trans_reg_C"/>
    <property type="match status" value="1"/>
</dbReference>
<feature type="DNA-binding region" description="OmpR/PhoB-type" evidence="7">
    <location>
        <begin position="138"/>
        <end position="239"/>
    </location>
</feature>
<dbReference type="PANTHER" id="PTHR48111">
    <property type="entry name" value="REGULATOR OF RPOS"/>
    <property type="match status" value="1"/>
</dbReference>
<dbReference type="Gene3D" id="6.10.250.690">
    <property type="match status" value="1"/>
</dbReference>
<sequence length="244" mass="27093">MPDTAPARAATVLVVDDDADIRELIVGQLAQENYRLLAAANLGELRQMLRDHPVDLIVLDLNLPDGDGLSLCRELRGEGSDVQIIMVTARGSAIDRVLGLELGADDYLTKPFEPRELLVRIRNLLRRGRGDTGTQGRASTMRYAHFGPWRLDLVQRRLIAPDDRLVMLSSAEYRLLCHFIEQPNIVLGREALLPERRATAAFDRSIDLQISRLRQKLADVAGGSELILTVRGEGYVLASAVDYS</sequence>
<keyword evidence="3" id="KW-0805">Transcription regulation</keyword>
<dbReference type="InterPro" id="IPR011006">
    <property type="entry name" value="CheY-like_superfamily"/>
</dbReference>
<dbReference type="GO" id="GO:0000976">
    <property type="term" value="F:transcription cis-regulatory region binding"/>
    <property type="evidence" value="ECO:0007669"/>
    <property type="project" value="TreeGrafter"/>
</dbReference>
<evidence type="ECO:0000256" key="3">
    <source>
        <dbReference type="ARBA" id="ARBA00023015"/>
    </source>
</evidence>
<evidence type="ECO:0000256" key="5">
    <source>
        <dbReference type="ARBA" id="ARBA00023163"/>
    </source>
</evidence>
<feature type="modified residue" description="4-aspartylphosphate" evidence="6">
    <location>
        <position position="60"/>
    </location>
</feature>
<dbReference type="EMBL" id="QVRA01000017">
    <property type="protein sequence ID" value="RJG53235.1"/>
    <property type="molecule type" value="Genomic_DNA"/>
</dbReference>
<dbReference type="InterPro" id="IPR001789">
    <property type="entry name" value="Sig_transdc_resp-reg_receiver"/>
</dbReference>
<dbReference type="GO" id="GO:0032993">
    <property type="term" value="C:protein-DNA complex"/>
    <property type="evidence" value="ECO:0007669"/>
    <property type="project" value="TreeGrafter"/>
</dbReference>
<dbReference type="Pfam" id="PF00072">
    <property type="entry name" value="Response_reg"/>
    <property type="match status" value="1"/>
</dbReference>
<dbReference type="RefSeq" id="WP_119748388.1">
    <property type="nucleotide sequence ID" value="NZ_QVRA01000017.1"/>
</dbReference>
<gene>
    <name evidence="10" type="ORF">D0Z70_16610</name>
</gene>
<dbReference type="SMART" id="SM00862">
    <property type="entry name" value="Trans_reg_C"/>
    <property type="match status" value="1"/>
</dbReference>
<evidence type="ECO:0000313" key="10">
    <source>
        <dbReference type="EMBL" id="RJG53235.1"/>
    </source>
</evidence>
<dbReference type="PROSITE" id="PS51755">
    <property type="entry name" value="OMPR_PHOB"/>
    <property type="match status" value="1"/>
</dbReference>
<dbReference type="GO" id="GO:0005829">
    <property type="term" value="C:cytosol"/>
    <property type="evidence" value="ECO:0007669"/>
    <property type="project" value="TreeGrafter"/>
</dbReference>
<dbReference type="SUPFAM" id="SSF52172">
    <property type="entry name" value="CheY-like"/>
    <property type="match status" value="1"/>
</dbReference>
<evidence type="ECO:0000256" key="1">
    <source>
        <dbReference type="ARBA" id="ARBA00022553"/>
    </source>
</evidence>
<dbReference type="AlphaFoldDB" id="A0A418YPF9"/>
<organism evidence="10 11">
    <name type="scientific">Sphingobium terrigena</name>
    <dbReference type="NCBI Taxonomy" id="2304063"/>
    <lineage>
        <taxon>Bacteria</taxon>
        <taxon>Pseudomonadati</taxon>
        <taxon>Pseudomonadota</taxon>
        <taxon>Alphaproteobacteria</taxon>
        <taxon>Sphingomonadales</taxon>
        <taxon>Sphingomonadaceae</taxon>
        <taxon>Sphingobium</taxon>
    </lineage>
</organism>
<feature type="domain" description="Response regulatory" evidence="8">
    <location>
        <begin position="11"/>
        <end position="125"/>
    </location>
</feature>
<keyword evidence="2" id="KW-0902">Two-component regulatory system</keyword>
<keyword evidence="11" id="KW-1185">Reference proteome</keyword>
<dbReference type="GO" id="GO:0006355">
    <property type="term" value="P:regulation of DNA-templated transcription"/>
    <property type="evidence" value="ECO:0007669"/>
    <property type="project" value="InterPro"/>
</dbReference>
<dbReference type="InterPro" id="IPR036388">
    <property type="entry name" value="WH-like_DNA-bd_sf"/>
</dbReference>
<dbReference type="Gene3D" id="3.40.50.2300">
    <property type="match status" value="1"/>
</dbReference>
<accession>A0A418YPF9</accession>
<reference evidence="10 11" key="1">
    <citation type="submission" date="2018-08" db="EMBL/GenBank/DDBJ databases">
        <title>Sphingobium sp. EO9.</title>
        <authorList>
            <person name="Park Y."/>
            <person name="Kim K.H."/>
            <person name="Jeon C.O."/>
        </authorList>
    </citation>
    <scope>NUCLEOTIDE SEQUENCE [LARGE SCALE GENOMIC DNA]</scope>
    <source>
        <strain evidence="10 11">EO9</strain>
    </source>
</reference>
<keyword evidence="1 6" id="KW-0597">Phosphoprotein</keyword>
<name>A0A418YPF9_9SPHN</name>
<dbReference type="InterPro" id="IPR016032">
    <property type="entry name" value="Sig_transdc_resp-reg_C-effctor"/>
</dbReference>
<dbReference type="CDD" id="cd00383">
    <property type="entry name" value="trans_reg_C"/>
    <property type="match status" value="1"/>
</dbReference>
<evidence type="ECO:0000256" key="2">
    <source>
        <dbReference type="ARBA" id="ARBA00023012"/>
    </source>
</evidence>
<proteinExistence type="predicted"/>
<dbReference type="GO" id="GO:0000156">
    <property type="term" value="F:phosphorelay response regulator activity"/>
    <property type="evidence" value="ECO:0007669"/>
    <property type="project" value="TreeGrafter"/>
</dbReference>
<keyword evidence="4 7" id="KW-0238">DNA-binding</keyword>